<keyword evidence="10" id="KW-0675">Receptor</keyword>
<evidence type="ECO:0000256" key="9">
    <source>
        <dbReference type="ARBA" id="ARBA00023157"/>
    </source>
</evidence>
<keyword evidence="4 13" id="KW-0812">Transmembrane</keyword>
<keyword evidence="12" id="KW-0807">Transducer</keyword>
<evidence type="ECO:0000256" key="4">
    <source>
        <dbReference type="ARBA" id="ARBA00022692"/>
    </source>
</evidence>
<keyword evidence="3" id="KW-0716">Sensory transduction</keyword>
<gene>
    <name evidence="15" type="ORF">GDO86_016460</name>
</gene>
<feature type="domain" description="G-protein coupled receptors family 1 profile" evidence="14">
    <location>
        <begin position="41"/>
        <end position="287"/>
    </location>
</feature>
<feature type="transmembrane region" description="Helical" evidence="13">
    <location>
        <begin position="197"/>
        <end position="217"/>
    </location>
</feature>
<evidence type="ECO:0000256" key="3">
    <source>
        <dbReference type="ARBA" id="ARBA00022606"/>
    </source>
</evidence>
<keyword evidence="2" id="KW-1003">Cell membrane</keyword>
<dbReference type="GO" id="GO:0004984">
    <property type="term" value="F:olfactory receptor activity"/>
    <property type="evidence" value="ECO:0007669"/>
    <property type="project" value="InterPro"/>
</dbReference>
<keyword evidence="9" id="KW-1015">Disulfide bond</keyword>
<dbReference type="PANTHER" id="PTHR24242:SF403">
    <property type="entry name" value="OLFACTORY RECEPTOR 5V1-LIKE"/>
    <property type="match status" value="1"/>
</dbReference>
<proteinExistence type="predicted"/>
<dbReference type="SUPFAM" id="SSF81321">
    <property type="entry name" value="Family A G protein-coupled receptor-like"/>
    <property type="match status" value="1"/>
</dbReference>
<dbReference type="Pfam" id="PF13853">
    <property type="entry name" value="7tm_4"/>
    <property type="match status" value="1"/>
</dbReference>
<keyword evidence="7" id="KW-0297">G-protein coupled receptor</keyword>
<organism evidence="15 16">
    <name type="scientific">Hymenochirus boettgeri</name>
    <name type="common">Congo dwarf clawed frog</name>
    <dbReference type="NCBI Taxonomy" id="247094"/>
    <lineage>
        <taxon>Eukaryota</taxon>
        <taxon>Metazoa</taxon>
        <taxon>Chordata</taxon>
        <taxon>Craniata</taxon>
        <taxon>Vertebrata</taxon>
        <taxon>Euteleostomi</taxon>
        <taxon>Amphibia</taxon>
        <taxon>Batrachia</taxon>
        <taxon>Anura</taxon>
        <taxon>Pipoidea</taxon>
        <taxon>Pipidae</taxon>
        <taxon>Pipinae</taxon>
        <taxon>Hymenochirus</taxon>
    </lineage>
</organism>
<evidence type="ECO:0000256" key="7">
    <source>
        <dbReference type="ARBA" id="ARBA00023040"/>
    </source>
</evidence>
<dbReference type="GO" id="GO:0004930">
    <property type="term" value="F:G protein-coupled receptor activity"/>
    <property type="evidence" value="ECO:0007669"/>
    <property type="project" value="UniProtKB-KW"/>
</dbReference>
<dbReference type="InterPro" id="IPR000276">
    <property type="entry name" value="GPCR_Rhodpsn"/>
</dbReference>
<dbReference type="PANTHER" id="PTHR24242">
    <property type="entry name" value="G-PROTEIN COUPLED RECEPTOR"/>
    <property type="match status" value="1"/>
</dbReference>
<dbReference type="GO" id="GO:0005886">
    <property type="term" value="C:plasma membrane"/>
    <property type="evidence" value="ECO:0007669"/>
    <property type="project" value="UniProtKB-SubCell"/>
</dbReference>
<dbReference type="PRINTS" id="PR00237">
    <property type="entry name" value="GPCRRHODOPSN"/>
</dbReference>
<evidence type="ECO:0000256" key="12">
    <source>
        <dbReference type="ARBA" id="ARBA00023224"/>
    </source>
</evidence>
<feature type="transmembrane region" description="Helical" evidence="13">
    <location>
        <begin position="25"/>
        <end position="48"/>
    </location>
</feature>
<feature type="transmembrane region" description="Helical" evidence="13">
    <location>
        <begin position="140"/>
        <end position="161"/>
    </location>
</feature>
<name>A0A8T2K2H5_9PIPI</name>
<dbReference type="AlphaFoldDB" id="A0A8T2K2H5"/>
<accession>A0A8T2K2H5</accession>
<dbReference type="Proteomes" id="UP000812440">
    <property type="component" value="Chromosome 8_10"/>
</dbReference>
<sequence>MEETNKTTVNFFILLAFTDLQQFQVLLFLIILFIYVVCTIGNITIIILIKTDPRLNSPMYSFISVFAALEYLFVSVTVPNLLSNLIGGTQTIPFIGCFAQFYAVCALGGTECYLLAVMAFDRELAIHFPLRYSAIMRQALCIELVVLPCFACIIIALITTISTSRLGFCSLNKLNHFICDLGPLQNVSCFVPFHNKVIVIFTAVSEIVIPFIFTLTFNIHIVSTIINIKSKDGKKKAFSTCSSHLIVATLFYSTAIAVYTTPKGSSYEKYLALMYTVVTPLFNPFIYALRNKDVIAAFRKAKNSTLWKMNLS</sequence>
<evidence type="ECO:0000256" key="1">
    <source>
        <dbReference type="ARBA" id="ARBA00004651"/>
    </source>
</evidence>
<protein>
    <recommendedName>
        <fullName evidence="14">G-protein coupled receptors family 1 profile domain-containing protein</fullName>
    </recommendedName>
</protein>
<evidence type="ECO:0000313" key="15">
    <source>
        <dbReference type="EMBL" id="KAG8449800.1"/>
    </source>
</evidence>
<evidence type="ECO:0000256" key="5">
    <source>
        <dbReference type="ARBA" id="ARBA00022725"/>
    </source>
</evidence>
<dbReference type="EMBL" id="JAACNH010000003">
    <property type="protein sequence ID" value="KAG8449800.1"/>
    <property type="molecule type" value="Genomic_DNA"/>
</dbReference>
<keyword evidence="6 13" id="KW-1133">Transmembrane helix</keyword>
<feature type="transmembrane region" description="Helical" evidence="13">
    <location>
        <begin position="60"/>
        <end position="78"/>
    </location>
</feature>
<feature type="transmembrane region" description="Helical" evidence="13">
    <location>
        <begin position="270"/>
        <end position="289"/>
    </location>
</feature>
<comment type="subcellular location">
    <subcellularLocation>
        <location evidence="1">Cell membrane</location>
        <topology evidence="1">Multi-pass membrane protein</topology>
    </subcellularLocation>
</comment>
<feature type="transmembrane region" description="Helical" evidence="13">
    <location>
        <begin position="98"/>
        <end position="120"/>
    </location>
</feature>
<dbReference type="PROSITE" id="PS50262">
    <property type="entry name" value="G_PROTEIN_RECEP_F1_2"/>
    <property type="match status" value="1"/>
</dbReference>
<dbReference type="OrthoDB" id="9886132at2759"/>
<evidence type="ECO:0000256" key="8">
    <source>
        <dbReference type="ARBA" id="ARBA00023136"/>
    </source>
</evidence>
<keyword evidence="16" id="KW-1185">Reference proteome</keyword>
<dbReference type="FunFam" id="1.20.1070.10:FF:000010">
    <property type="entry name" value="Olfactory receptor"/>
    <property type="match status" value="1"/>
</dbReference>
<feature type="transmembrane region" description="Helical" evidence="13">
    <location>
        <begin position="237"/>
        <end position="258"/>
    </location>
</feature>
<keyword evidence="5" id="KW-0552">Olfaction</keyword>
<dbReference type="InterPro" id="IPR050939">
    <property type="entry name" value="Olfactory_GPCR1"/>
</dbReference>
<dbReference type="InterPro" id="IPR000725">
    <property type="entry name" value="Olfact_rcpt"/>
</dbReference>
<evidence type="ECO:0000259" key="14">
    <source>
        <dbReference type="PROSITE" id="PS50262"/>
    </source>
</evidence>
<evidence type="ECO:0000313" key="16">
    <source>
        <dbReference type="Proteomes" id="UP000812440"/>
    </source>
</evidence>
<evidence type="ECO:0000256" key="13">
    <source>
        <dbReference type="SAM" id="Phobius"/>
    </source>
</evidence>
<evidence type="ECO:0000256" key="2">
    <source>
        <dbReference type="ARBA" id="ARBA00022475"/>
    </source>
</evidence>
<keyword evidence="11" id="KW-0325">Glycoprotein</keyword>
<dbReference type="Gene3D" id="1.20.1070.10">
    <property type="entry name" value="Rhodopsin 7-helix transmembrane proteins"/>
    <property type="match status" value="1"/>
</dbReference>
<dbReference type="InterPro" id="IPR017452">
    <property type="entry name" value="GPCR_Rhodpsn_7TM"/>
</dbReference>
<comment type="caution">
    <text evidence="15">The sequence shown here is derived from an EMBL/GenBank/DDBJ whole genome shotgun (WGS) entry which is preliminary data.</text>
</comment>
<dbReference type="PRINTS" id="PR00245">
    <property type="entry name" value="OLFACTORYR"/>
</dbReference>
<evidence type="ECO:0000256" key="11">
    <source>
        <dbReference type="ARBA" id="ARBA00023180"/>
    </source>
</evidence>
<evidence type="ECO:0000256" key="10">
    <source>
        <dbReference type="ARBA" id="ARBA00023170"/>
    </source>
</evidence>
<keyword evidence="8 13" id="KW-0472">Membrane</keyword>
<evidence type="ECO:0000256" key="6">
    <source>
        <dbReference type="ARBA" id="ARBA00022989"/>
    </source>
</evidence>
<reference evidence="15" key="1">
    <citation type="thesis" date="2020" institute="ProQuest LLC" country="789 East Eisenhower Parkway, Ann Arbor, MI, USA">
        <title>Comparative Genomics and Chromosome Evolution.</title>
        <authorList>
            <person name="Mudd A.B."/>
        </authorList>
    </citation>
    <scope>NUCLEOTIDE SEQUENCE</scope>
    <source>
        <strain evidence="15">Female2</strain>
        <tissue evidence="15">Blood</tissue>
    </source>
</reference>